<comment type="subcellular location">
    <subcellularLocation>
        <location evidence="1">Cell membrane</location>
        <topology evidence="1">Multi-pass membrane protein</topology>
    </subcellularLocation>
</comment>
<feature type="transmembrane region" description="Helical" evidence="9">
    <location>
        <begin position="197"/>
        <end position="218"/>
    </location>
</feature>
<keyword evidence="6 9" id="KW-0472">Membrane</keyword>
<keyword evidence="8" id="KW-0175">Coiled coil</keyword>
<dbReference type="Proteomes" id="UP000069912">
    <property type="component" value="Chromosome"/>
</dbReference>
<feature type="domain" description="Acyltransferase 3" evidence="10">
    <location>
        <begin position="10"/>
        <end position="341"/>
    </location>
</feature>
<keyword evidence="12" id="KW-1185">Reference proteome</keyword>
<evidence type="ECO:0000256" key="3">
    <source>
        <dbReference type="ARBA" id="ARBA00022679"/>
    </source>
</evidence>
<feature type="transmembrane region" description="Helical" evidence="9">
    <location>
        <begin position="325"/>
        <end position="349"/>
    </location>
</feature>
<keyword evidence="7" id="KW-0012">Acyltransferase</keyword>
<reference evidence="11 12" key="1">
    <citation type="journal article" date="2016" name="Genome Announc.">
        <title>Complete Genome Sequences of Aerococcus christensenii CCUG 28831T, Aerococcus sanguinicola CCUG 43001T, Aerococcus urinae CCUG 36881T, Aerococcus urinaeequi CCUG 28094T, Aerococcus urinaehominis CCUG 42038 BT, and Aerococcus viridans CCUG 4311T.</title>
        <authorList>
            <person name="Carkaci D."/>
            <person name="Dargis R."/>
            <person name="Nielsen X.C."/>
            <person name="Skovgaard O."/>
            <person name="Fuursted K."/>
            <person name="Christensen J.J."/>
        </authorList>
    </citation>
    <scope>NUCLEOTIDE SEQUENCE [LARGE SCALE GENOMIC DNA]</scope>
    <source>
        <strain evidence="11 12">CCUG43001</strain>
    </source>
</reference>
<evidence type="ECO:0000313" key="12">
    <source>
        <dbReference type="Proteomes" id="UP000069912"/>
    </source>
</evidence>
<proteinExistence type="predicted"/>
<evidence type="ECO:0000256" key="7">
    <source>
        <dbReference type="ARBA" id="ARBA00023315"/>
    </source>
</evidence>
<keyword evidence="4 9" id="KW-0812">Transmembrane</keyword>
<dbReference type="GO" id="GO:0005886">
    <property type="term" value="C:plasma membrane"/>
    <property type="evidence" value="ECO:0007669"/>
    <property type="project" value="UniProtKB-SubCell"/>
</dbReference>
<evidence type="ECO:0000256" key="9">
    <source>
        <dbReference type="SAM" id="Phobius"/>
    </source>
</evidence>
<dbReference type="AlphaFoldDB" id="A0A120I949"/>
<sequence>MSKRKYFRPFDSLRFLSMLAIIFYHYTKHLLPGGFLAVDIFFILSAFLISGRMEKGYQMTGEFPRFWSTFFRRLGRLFRPMLFVLVVGTCYLLVFRFDLLTNLPRMFFSSLVFVNNWSQILAGGSYFADFAHPSIFTHLWYLSMYAQFLFLWPALVRLVRPHLKSAKEASFLYFILAVLSAILMAVLFDPGKDPSRVYYGTDTRLFSFALGAAAGTMMQTDKFRQIIKKGATWLTSLLTLGIGGLIFFMMRYLTDSWSLTYYGGMFVFDLLVLAFLVLLTLPGNLITRVLRFRPLSWLGQMTYGMYLFYYPVFIIFRSAPKSSNFFVSSIAWQLALIILLGALTHIVVVHRKAYVPIFNRPKGVPLQLKSGFRAALSSQTPLASRIAFWAYLAMLVGTGVALALAPIEHETADQIRQAEEQKAALKKQNQAIAQGNVSDPASEEEIKAYIDQLPADQQGFLSSLPKEQVQMAHNLQATFIGDSLLLGASEVLSITYPNSYISAEVGRQVYAIAPVIEQLKANQALFNPVVINLGANGGFSSQQIVDMVEQIGKDRTIYLVNTHVNRPWCDEVNANLKTAADQLGDKVHYLDWNAYFNSQEAAPSWLGDDGVHFNDEGRKQWVAFVTRAIYESEHQELPEDKEKKSQD</sequence>
<accession>A0A120I949</accession>
<dbReference type="GO" id="GO:0016747">
    <property type="term" value="F:acyltransferase activity, transferring groups other than amino-acyl groups"/>
    <property type="evidence" value="ECO:0007669"/>
    <property type="project" value="InterPro"/>
</dbReference>
<keyword evidence="5 9" id="KW-1133">Transmembrane helix</keyword>
<dbReference type="EMBL" id="CP014160">
    <property type="protein sequence ID" value="AMB93805.1"/>
    <property type="molecule type" value="Genomic_DNA"/>
</dbReference>
<dbReference type="SUPFAM" id="SSF52266">
    <property type="entry name" value="SGNH hydrolase"/>
    <property type="match status" value="1"/>
</dbReference>
<dbReference type="InterPro" id="IPR002656">
    <property type="entry name" value="Acyl_transf_3_dom"/>
</dbReference>
<organism evidence="11 12">
    <name type="scientific">Aerococcus sanguinicola</name>
    <dbReference type="NCBI Taxonomy" id="119206"/>
    <lineage>
        <taxon>Bacteria</taxon>
        <taxon>Bacillati</taxon>
        <taxon>Bacillota</taxon>
        <taxon>Bacilli</taxon>
        <taxon>Lactobacillales</taxon>
        <taxon>Aerococcaceae</taxon>
        <taxon>Aerococcus</taxon>
    </lineage>
</organism>
<evidence type="ECO:0000256" key="5">
    <source>
        <dbReference type="ARBA" id="ARBA00022989"/>
    </source>
</evidence>
<feature type="transmembrane region" description="Helical" evidence="9">
    <location>
        <begin position="139"/>
        <end position="159"/>
    </location>
</feature>
<feature type="transmembrane region" description="Helical" evidence="9">
    <location>
        <begin position="301"/>
        <end position="319"/>
    </location>
</feature>
<feature type="coiled-coil region" evidence="8">
    <location>
        <begin position="408"/>
        <end position="435"/>
    </location>
</feature>
<dbReference type="RefSeq" id="WP_067972976.1">
    <property type="nucleotide sequence ID" value="NZ_CP014160.1"/>
</dbReference>
<dbReference type="Pfam" id="PF01757">
    <property type="entry name" value="Acyl_transf_3"/>
    <property type="match status" value="1"/>
</dbReference>
<evidence type="ECO:0000256" key="6">
    <source>
        <dbReference type="ARBA" id="ARBA00023136"/>
    </source>
</evidence>
<evidence type="ECO:0000256" key="2">
    <source>
        <dbReference type="ARBA" id="ARBA00022475"/>
    </source>
</evidence>
<feature type="transmembrane region" description="Helical" evidence="9">
    <location>
        <begin position="33"/>
        <end position="50"/>
    </location>
</feature>
<evidence type="ECO:0000256" key="4">
    <source>
        <dbReference type="ARBA" id="ARBA00022692"/>
    </source>
</evidence>
<protein>
    <recommendedName>
        <fullName evidence="10">Acyltransferase 3 domain-containing protein</fullName>
    </recommendedName>
</protein>
<evidence type="ECO:0000256" key="8">
    <source>
        <dbReference type="SAM" id="Coils"/>
    </source>
</evidence>
<evidence type="ECO:0000256" key="1">
    <source>
        <dbReference type="ARBA" id="ARBA00004651"/>
    </source>
</evidence>
<feature type="transmembrane region" description="Helical" evidence="9">
    <location>
        <begin position="259"/>
        <end position="281"/>
    </location>
</feature>
<keyword evidence="3" id="KW-0808">Transferase</keyword>
<reference evidence="12" key="2">
    <citation type="submission" date="2016-01" db="EMBL/GenBank/DDBJ databases">
        <title>Six Aerococcus type strain genome sequencing and assembly using PacBio and Illumina Hiseq.</title>
        <authorList>
            <person name="Carkaci D."/>
            <person name="Dargis R."/>
            <person name="Nielsen X.C."/>
            <person name="Skovgaard O."/>
            <person name="Fuursted K."/>
            <person name="Christensen J.J."/>
        </authorList>
    </citation>
    <scope>NUCLEOTIDE SEQUENCE [LARGE SCALE GENOMIC DNA]</scope>
    <source>
        <strain evidence="12">CCUG43001</strain>
    </source>
</reference>
<evidence type="ECO:0000313" key="11">
    <source>
        <dbReference type="EMBL" id="AMB93805.1"/>
    </source>
</evidence>
<gene>
    <name evidence="11" type="ORF">AWM72_03060</name>
</gene>
<feature type="transmembrane region" description="Helical" evidence="9">
    <location>
        <begin position="386"/>
        <end position="407"/>
    </location>
</feature>
<feature type="transmembrane region" description="Helical" evidence="9">
    <location>
        <begin position="230"/>
        <end position="253"/>
    </location>
</feature>
<dbReference type="Gene3D" id="3.40.50.1110">
    <property type="entry name" value="SGNH hydrolase"/>
    <property type="match status" value="1"/>
</dbReference>
<dbReference type="InterPro" id="IPR036514">
    <property type="entry name" value="SGNH_hydro_sf"/>
</dbReference>
<feature type="transmembrane region" description="Helical" evidence="9">
    <location>
        <begin position="171"/>
        <end position="191"/>
    </location>
</feature>
<dbReference type="PANTHER" id="PTHR23028">
    <property type="entry name" value="ACETYLTRANSFERASE"/>
    <property type="match status" value="1"/>
</dbReference>
<feature type="transmembrane region" description="Helical" evidence="9">
    <location>
        <begin position="77"/>
        <end position="97"/>
    </location>
</feature>
<dbReference type="KEGG" id="asan:AWM72_03060"/>
<dbReference type="PANTHER" id="PTHR23028:SF53">
    <property type="entry name" value="ACYL_TRANSF_3 DOMAIN-CONTAINING PROTEIN"/>
    <property type="match status" value="1"/>
</dbReference>
<keyword evidence="2" id="KW-1003">Cell membrane</keyword>
<dbReference type="InterPro" id="IPR050879">
    <property type="entry name" value="Acyltransferase_3"/>
</dbReference>
<name>A0A120I949_9LACT</name>
<dbReference type="GO" id="GO:0009103">
    <property type="term" value="P:lipopolysaccharide biosynthetic process"/>
    <property type="evidence" value="ECO:0007669"/>
    <property type="project" value="TreeGrafter"/>
</dbReference>
<dbReference type="GeneID" id="92903048"/>
<evidence type="ECO:0000259" key="10">
    <source>
        <dbReference type="Pfam" id="PF01757"/>
    </source>
</evidence>